<keyword evidence="1" id="KW-0472">Membrane</keyword>
<dbReference type="EMBL" id="JACIJH010000005">
    <property type="protein sequence ID" value="MBB5706583.1"/>
    <property type="molecule type" value="Genomic_DNA"/>
</dbReference>
<proteinExistence type="predicted"/>
<dbReference type="RefSeq" id="WP_221235114.1">
    <property type="nucleotide sequence ID" value="NZ_JACIJH010000005.1"/>
</dbReference>
<evidence type="ECO:0000313" key="3">
    <source>
        <dbReference type="Proteomes" id="UP000537161"/>
    </source>
</evidence>
<feature type="transmembrane region" description="Helical" evidence="1">
    <location>
        <begin position="48"/>
        <end position="72"/>
    </location>
</feature>
<dbReference type="Proteomes" id="UP000537161">
    <property type="component" value="Unassembled WGS sequence"/>
</dbReference>
<keyword evidence="1" id="KW-0812">Transmembrane</keyword>
<reference evidence="2 3" key="1">
    <citation type="submission" date="2020-08" db="EMBL/GenBank/DDBJ databases">
        <title>Genomic Encyclopedia of Type Strains, Phase IV (KMG-IV): sequencing the most valuable type-strain genomes for metagenomic binning, comparative biology and taxonomic classification.</title>
        <authorList>
            <person name="Goeker M."/>
        </authorList>
    </citation>
    <scope>NUCLEOTIDE SEQUENCE [LARGE SCALE GENOMIC DNA]</scope>
    <source>
        <strain evidence="2 3">DSM 27163</strain>
    </source>
</reference>
<comment type="caution">
    <text evidence="2">The sequence shown here is derived from an EMBL/GenBank/DDBJ whole genome shotgun (WGS) entry which is preliminary data.</text>
</comment>
<dbReference type="AlphaFoldDB" id="A0A7W9B5G2"/>
<name>A0A7W9B5G2_9SPHN</name>
<accession>A0A7W9B5G2</accession>
<evidence type="ECO:0000313" key="2">
    <source>
        <dbReference type="EMBL" id="MBB5706583.1"/>
    </source>
</evidence>
<protein>
    <submittedName>
        <fullName evidence="2">Uncharacterized protein</fullName>
    </submittedName>
</protein>
<gene>
    <name evidence="2" type="ORF">FHR21_001940</name>
</gene>
<sequence>MAYRDRQIIVIARLKAKPLLAGQAVSALLFAALAVGQAAPVAADGAAAMLRAILFGDAAASAAMLAALFLFWTCLRLWRQRDAWIFHDGARLYRGGALSWPLGAVRDVVTERGGLGLPSLRLVVDDDSETTRELVLLPLLEGSPAAVRGGVLFAAAGVGAVPSGVTVN</sequence>
<keyword evidence="3" id="KW-1185">Reference proteome</keyword>
<organism evidence="2 3">
    <name type="scientific">Sphingopyxis panaciterrulae</name>
    <dbReference type="NCBI Taxonomy" id="462372"/>
    <lineage>
        <taxon>Bacteria</taxon>
        <taxon>Pseudomonadati</taxon>
        <taxon>Pseudomonadota</taxon>
        <taxon>Alphaproteobacteria</taxon>
        <taxon>Sphingomonadales</taxon>
        <taxon>Sphingomonadaceae</taxon>
        <taxon>Sphingopyxis</taxon>
    </lineage>
</organism>
<evidence type="ECO:0000256" key="1">
    <source>
        <dbReference type="SAM" id="Phobius"/>
    </source>
</evidence>
<keyword evidence="1" id="KW-1133">Transmembrane helix</keyword>